<reference evidence="1 2" key="1">
    <citation type="journal article" date="2022" name="Plant J.">
        <title>Chromosome-level genome of Camellia lanceoleosa provides a valuable resource for understanding genome evolution and self-incompatibility.</title>
        <authorList>
            <person name="Gong W."/>
            <person name="Xiao S."/>
            <person name="Wang L."/>
            <person name="Liao Z."/>
            <person name="Chang Y."/>
            <person name="Mo W."/>
            <person name="Hu G."/>
            <person name="Li W."/>
            <person name="Zhao G."/>
            <person name="Zhu H."/>
            <person name="Hu X."/>
            <person name="Ji K."/>
            <person name="Xiang X."/>
            <person name="Song Q."/>
            <person name="Yuan D."/>
            <person name="Jin S."/>
            <person name="Zhang L."/>
        </authorList>
    </citation>
    <scope>NUCLEOTIDE SEQUENCE [LARGE SCALE GENOMIC DNA]</scope>
    <source>
        <strain evidence="1">SQ_2022a</strain>
    </source>
</reference>
<organism evidence="1 2">
    <name type="scientific">Camellia lanceoleosa</name>
    <dbReference type="NCBI Taxonomy" id="1840588"/>
    <lineage>
        <taxon>Eukaryota</taxon>
        <taxon>Viridiplantae</taxon>
        <taxon>Streptophyta</taxon>
        <taxon>Embryophyta</taxon>
        <taxon>Tracheophyta</taxon>
        <taxon>Spermatophyta</taxon>
        <taxon>Magnoliopsida</taxon>
        <taxon>eudicotyledons</taxon>
        <taxon>Gunneridae</taxon>
        <taxon>Pentapetalae</taxon>
        <taxon>asterids</taxon>
        <taxon>Ericales</taxon>
        <taxon>Theaceae</taxon>
        <taxon>Camellia</taxon>
    </lineage>
</organism>
<accession>A0ACC0IWS7</accession>
<gene>
    <name evidence="1" type="ORF">LOK49_LG01G02651</name>
</gene>
<evidence type="ECO:0000313" key="1">
    <source>
        <dbReference type="EMBL" id="KAI8028959.1"/>
    </source>
</evidence>
<sequence>MKVVGLVAIQPFFGGEERTEPETRLSQLVSIKRTDWLWKAFIPEEEWVGRDHEAINVSGPRAAKIAAVERFPATMVFVGGFDALQEWQRRYYNWLKNSGKDVHLVEYPNMIHAFYIFPELPESGELISQKCNYVFHGGKSERLPDNNFLICFRY</sequence>
<keyword evidence="2" id="KW-1185">Reference proteome</keyword>
<comment type="caution">
    <text evidence="1">The sequence shown here is derived from an EMBL/GenBank/DDBJ whole genome shotgun (WGS) entry which is preliminary data.</text>
</comment>
<dbReference type="EMBL" id="CM045758">
    <property type="protein sequence ID" value="KAI8028959.1"/>
    <property type="molecule type" value="Genomic_DNA"/>
</dbReference>
<proteinExistence type="predicted"/>
<name>A0ACC0IWS7_9ERIC</name>
<dbReference type="Proteomes" id="UP001060215">
    <property type="component" value="Chromosome 1"/>
</dbReference>
<evidence type="ECO:0000313" key="2">
    <source>
        <dbReference type="Proteomes" id="UP001060215"/>
    </source>
</evidence>
<protein>
    <submittedName>
        <fullName evidence="1">Carboxylesterase 18</fullName>
    </submittedName>
</protein>